<dbReference type="SUPFAM" id="SSF48317">
    <property type="entry name" value="Acid phosphatase/Vanadium-dependent haloperoxidase"/>
    <property type="match status" value="1"/>
</dbReference>
<gene>
    <name evidence="8" type="ORF">SSS_2237</name>
</gene>
<dbReference type="GO" id="GO:0046839">
    <property type="term" value="P:phospholipid dephosphorylation"/>
    <property type="evidence" value="ECO:0007669"/>
    <property type="project" value="TreeGrafter"/>
</dbReference>
<dbReference type="OrthoDB" id="8907274at2759"/>
<evidence type="ECO:0000313" key="9">
    <source>
        <dbReference type="EnsemblMetazoa" id="KAF7492555.1"/>
    </source>
</evidence>
<protein>
    <submittedName>
        <fullName evidence="8">Putative phosphatidate phosphatase</fullName>
    </submittedName>
</protein>
<dbReference type="SMART" id="SM00014">
    <property type="entry name" value="acidPPc"/>
    <property type="match status" value="1"/>
</dbReference>
<evidence type="ECO:0000256" key="1">
    <source>
        <dbReference type="ARBA" id="ARBA00004141"/>
    </source>
</evidence>
<sequence>MNCEPTQIISSSSSSCQSSSTCSSNRFNTVDGLRSTLVAMLPNRKQLIIRLIIDSFVLLTISIPILLFYQIGQPYKRGFNCNDDSIRYPFLASTISSNLLFTYSSLIPIITFCITEYLLLRRLTLDQELSRRIWWRYYVWRIYLTLVPFAFACLTSQLITDIAKYSIGRLRPHFIDVCRPRVNGEIIDRFSHCKLSPEEYITEFECTRNDLSARYQIKDSRLSFMSGHSSFSAVALMYAVIYIQLRFSWRQIGLFKPLLQYLLICLTLFTGFSRISDYKHHWSDVLIGLIQGTLVAIICVCFVSDLFEQRNFYNKLKPSRKVINRSNKERNDSEL</sequence>
<keyword evidence="3 6" id="KW-0812">Transmembrane</keyword>
<evidence type="ECO:0000256" key="2">
    <source>
        <dbReference type="ARBA" id="ARBA00008816"/>
    </source>
</evidence>
<dbReference type="Proteomes" id="UP000070412">
    <property type="component" value="Unassembled WGS sequence"/>
</dbReference>
<dbReference type="EMBL" id="WVUK01000056">
    <property type="protein sequence ID" value="KAF7492555.1"/>
    <property type="molecule type" value="Genomic_DNA"/>
</dbReference>
<dbReference type="InterPro" id="IPR043216">
    <property type="entry name" value="PAP-like"/>
</dbReference>
<keyword evidence="10" id="KW-1185">Reference proteome</keyword>
<reference evidence="9" key="3">
    <citation type="submission" date="2022-06" db="UniProtKB">
        <authorList>
            <consortium name="EnsemblMetazoa"/>
        </authorList>
    </citation>
    <scope>IDENTIFICATION</scope>
</reference>
<evidence type="ECO:0000256" key="3">
    <source>
        <dbReference type="ARBA" id="ARBA00022692"/>
    </source>
</evidence>
<feature type="domain" description="Phosphatidic acid phosphatase type 2/haloperoxidase" evidence="7">
    <location>
        <begin position="146"/>
        <end position="300"/>
    </location>
</feature>
<evidence type="ECO:0000256" key="5">
    <source>
        <dbReference type="ARBA" id="ARBA00023136"/>
    </source>
</evidence>
<dbReference type="PANTHER" id="PTHR10165">
    <property type="entry name" value="LIPID PHOSPHATE PHOSPHATASE"/>
    <property type="match status" value="1"/>
</dbReference>
<dbReference type="GO" id="GO:0005886">
    <property type="term" value="C:plasma membrane"/>
    <property type="evidence" value="ECO:0007669"/>
    <property type="project" value="TreeGrafter"/>
</dbReference>
<keyword evidence="4 6" id="KW-1133">Transmembrane helix</keyword>
<name>A0A834VEF2_SARSC</name>
<dbReference type="EnsemblMetazoa" id="SSS_2237s_mrna">
    <property type="protein sequence ID" value="KAF7492555.1"/>
    <property type="gene ID" value="SSS_2237"/>
</dbReference>
<dbReference type="Pfam" id="PF01569">
    <property type="entry name" value="PAP2"/>
    <property type="match status" value="1"/>
</dbReference>
<reference evidence="8" key="2">
    <citation type="submission" date="2020-01" db="EMBL/GenBank/DDBJ databases">
        <authorList>
            <person name="Korhonen P.K.K."/>
            <person name="Guangxu M.G."/>
            <person name="Wang T.W."/>
            <person name="Stroehlein A.J.S."/>
            <person name="Young N.D."/>
            <person name="Ang C.-S.A."/>
            <person name="Fernando D.W.F."/>
            <person name="Lu H.L."/>
            <person name="Taylor S.T."/>
            <person name="Ehtesham M.E.M."/>
            <person name="Najaraj S.H.N."/>
            <person name="Harsha G.H.G."/>
            <person name="Madugundu A.M."/>
            <person name="Renuse S.R."/>
            <person name="Holt D.H."/>
            <person name="Pandey A.P."/>
            <person name="Papenfuss A.P."/>
            <person name="Gasser R.B.G."/>
            <person name="Fischer K.F."/>
        </authorList>
    </citation>
    <scope>NUCLEOTIDE SEQUENCE</scope>
    <source>
        <strain evidence="8">SSS_KF_BRIS2020</strain>
    </source>
</reference>
<dbReference type="Gene3D" id="1.20.144.10">
    <property type="entry name" value="Phosphatidic acid phosphatase type 2/haloperoxidase"/>
    <property type="match status" value="1"/>
</dbReference>
<evidence type="ECO:0000313" key="8">
    <source>
        <dbReference type="EMBL" id="KAF7492555.1"/>
    </source>
</evidence>
<comment type="similarity">
    <text evidence="2">Belongs to the PA-phosphatase related phosphoesterase family.</text>
</comment>
<feature type="transmembrane region" description="Helical" evidence="6">
    <location>
        <begin position="47"/>
        <end position="69"/>
    </location>
</feature>
<comment type="subcellular location">
    <subcellularLocation>
        <location evidence="1">Membrane</location>
        <topology evidence="1">Multi-pass membrane protein</topology>
    </subcellularLocation>
</comment>
<dbReference type="GO" id="GO:0007165">
    <property type="term" value="P:signal transduction"/>
    <property type="evidence" value="ECO:0007669"/>
    <property type="project" value="TreeGrafter"/>
</dbReference>
<accession>A0A834VEF2</accession>
<dbReference type="OMA" id="NQHRYIE"/>
<dbReference type="PANTHER" id="PTHR10165:SF103">
    <property type="entry name" value="PHOSPHOLIPID PHOSPHATASE HOMOLOG 1.2 HOMOLOG"/>
    <property type="match status" value="1"/>
</dbReference>
<dbReference type="GO" id="GO:0006644">
    <property type="term" value="P:phospholipid metabolic process"/>
    <property type="evidence" value="ECO:0007669"/>
    <property type="project" value="InterPro"/>
</dbReference>
<keyword evidence="5 6" id="KW-0472">Membrane</keyword>
<dbReference type="GO" id="GO:0008195">
    <property type="term" value="F:phosphatidate phosphatase activity"/>
    <property type="evidence" value="ECO:0007669"/>
    <property type="project" value="TreeGrafter"/>
</dbReference>
<organism evidence="8">
    <name type="scientific">Sarcoptes scabiei</name>
    <name type="common">Itch mite</name>
    <name type="synonym">Acarus scabiei</name>
    <dbReference type="NCBI Taxonomy" id="52283"/>
    <lineage>
        <taxon>Eukaryota</taxon>
        <taxon>Metazoa</taxon>
        <taxon>Ecdysozoa</taxon>
        <taxon>Arthropoda</taxon>
        <taxon>Chelicerata</taxon>
        <taxon>Arachnida</taxon>
        <taxon>Acari</taxon>
        <taxon>Acariformes</taxon>
        <taxon>Sarcoptiformes</taxon>
        <taxon>Astigmata</taxon>
        <taxon>Psoroptidia</taxon>
        <taxon>Sarcoptoidea</taxon>
        <taxon>Sarcoptidae</taxon>
        <taxon>Sarcoptinae</taxon>
        <taxon>Sarcoptes</taxon>
    </lineage>
</organism>
<feature type="transmembrane region" description="Helical" evidence="6">
    <location>
        <begin position="222"/>
        <end position="242"/>
    </location>
</feature>
<dbReference type="CDD" id="cd03384">
    <property type="entry name" value="PAP2_wunen"/>
    <property type="match status" value="1"/>
</dbReference>
<dbReference type="AlphaFoldDB" id="A0A834VEF2"/>
<dbReference type="InterPro" id="IPR036938">
    <property type="entry name" value="PAP2/HPO_sf"/>
</dbReference>
<evidence type="ECO:0000259" key="7">
    <source>
        <dbReference type="SMART" id="SM00014"/>
    </source>
</evidence>
<feature type="transmembrane region" description="Helical" evidence="6">
    <location>
        <begin position="100"/>
        <end position="120"/>
    </location>
</feature>
<reference evidence="10" key="1">
    <citation type="journal article" date="2020" name="PLoS Negl. Trop. Dis.">
        <title>High-quality nuclear genome for Sarcoptes scabiei-A critical resource for a neglected parasite.</title>
        <authorList>
            <person name="Korhonen P.K."/>
            <person name="Gasser R.B."/>
            <person name="Ma G."/>
            <person name="Wang T."/>
            <person name="Stroehlein A.J."/>
            <person name="Young N.D."/>
            <person name="Ang C.S."/>
            <person name="Fernando D.D."/>
            <person name="Lu H.C."/>
            <person name="Taylor S."/>
            <person name="Reynolds S.L."/>
            <person name="Mofiz E."/>
            <person name="Najaraj S.H."/>
            <person name="Gowda H."/>
            <person name="Madugundu A."/>
            <person name="Renuse S."/>
            <person name="Holt D."/>
            <person name="Pandey A."/>
            <person name="Papenfuss A.T."/>
            <person name="Fischer K."/>
        </authorList>
    </citation>
    <scope>NUCLEOTIDE SEQUENCE [LARGE SCALE GENOMIC DNA]</scope>
</reference>
<proteinExistence type="inferred from homology"/>
<dbReference type="InterPro" id="IPR000326">
    <property type="entry name" value="PAP2/HPO"/>
</dbReference>
<feature type="transmembrane region" description="Helical" evidence="6">
    <location>
        <begin position="285"/>
        <end position="307"/>
    </location>
</feature>
<evidence type="ECO:0000256" key="6">
    <source>
        <dbReference type="SAM" id="Phobius"/>
    </source>
</evidence>
<feature type="transmembrane region" description="Helical" evidence="6">
    <location>
        <begin position="140"/>
        <end position="159"/>
    </location>
</feature>
<evidence type="ECO:0000256" key="4">
    <source>
        <dbReference type="ARBA" id="ARBA00022989"/>
    </source>
</evidence>
<evidence type="ECO:0000313" key="10">
    <source>
        <dbReference type="Proteomes" id="UP000070412"/>
    </source>
</evidence>
<feature type="transmembrane region" description="Helical" evidence="6">
    <location>
        <begin position="254"/>
        <end position="273"/>
    </location>
</feature>